<comment type="similarity">
    <text evidence="1 5">Belongs to the bacterial ribosomal protein bL32 family.</text>
</comment>
<proteinExistence type="inferred from homology"/>
<dbReference type="AlphaFoldDB" id="A0A2T2XAI5"/>
<dbReference type="EMBL" id="PXYT01000002">
    <property type="protein sequence ID" value="PSR31505.1"/>
    <property type="molecule type" value="Genomic_DNA"/>
</dbReference>
<dbReference type="GO" id="GO:0006412">
    <property type="term" value="P:translation"/>
    <property type="evidence" value="ECO:0007669"/>
    <property type="project" value="UniProtKB-UniRule"/>
</dbReference>
<dbReference type="HAMAP" id="MF_00340">
    <property type="entry name" value="Ribosomal_bL32"/>
    <property type="match status" value="1"/>
</dbReference>
<evidence type="ECO:0000256" key="4">
    <source>
        <dbReference type="ARBA" id="ARBA00035178"/>
    </source>
</evidence>
<organism evidence="6 7">
    <name type="scientific">Sulfobacillus benefaciens</name>
    <dbReference type="NCBI Taxonomy" id="453960"/>
    <lineage>
        <taxon>Bacteria</taxon>
        <taxon>Bacillati</taxon>
        <taxon>Bacillota</taxon>
        <taxon>Clostridia</taxon>
        <taxon>Eubacteriales</taxon>
        <taxon>Clostridiales Family XVII. Incertae Sedis</taxon>
        <taxon>Sulfobacillus</taxon>
    </lineage>
</organism>
<dbReference type="GO" id="GO:0003735">
    <property type="term" value="F:structural constituent of ribosome"/>
    <property type="evidence" value="ECO:0007669"/>
    <property type="project" value="InterPro"/>
</dbReference>
<name>A0A2T2XAI5_9FIRM</name>
<reference evidence="6 7" key="1">
    <citation type="journal article" date="2014" name="BMC Genomics">
        <title>Comparison of environmental and isolate Sulfobacillus genomes reveals diverse carbon, sulfur, nitrogen, and hydrogen metabolisms.</title>
        <authorList>
            <person name="Justice N.B."/>
            <person name="Norman A."/>
            <person name="Brown C.T."/>
            <person name="Singh A."/>
            <person name="Thomas B.C."/>
            <person name="Banfield J.F."/>
        </authorList>
    </citation>
    <scope>NUCLEOTIDE SEQUENCE [LARGE SCALE GENOMIC DNA]</scope>
    <source>
        <strain evidence="6">AMDSBA1</strain>
    </source>
</reference>
<dbReference type="InterPro" id="IPR002677">
    <property type="entry name" value="Ribosomal_bL32"/>
</dbReference>
<gene>
    <name evidence="5" type="primary">rpmF</name>
    <name evidence="6" type="ORF">C7B43_02075</name>
</gene>
<dbReference type="InterPro" id="IPR011332">
    <property type="entry name" value="Ribosomal_zn-bd"/>
</dbReference>
<keyword evidence="3 5" id="KW-0687">Ribonucleoprotein</keyword>
<sequence length="59" mass="7039">MAVPKKKLSRSRTHKRRSMWKLTPPQWVECPHCHEDRLPHHVCPHCGYYNGRIVVQHDA</sequence>
<evidence type="ECO:0000313" key="6">
    <source>
        <dbReference type="EMBL" id="PSR31505.1"/>
    </source>
</evidence>
<dbReference type="PANTHER" id="PTHR35534">
    <property type="entry name" value="50S RIBOSOMAL PROTEIN L32"/>
    <property type="match status" value="1"/>
</dbReference>
<evidence type="ECO:0000313" key="7">
    <source>
        <dbReference type="Proteomes" id="UP000242699"/>
    </source>
</evidence>
<dbReference type="PANTHER" id="PTHR35534:SF1">
    <property type="entry name" value="LARGE RIBOSOMAL SUBUNIT PROTEIN BL32"/>
    <property type="match status" value="1"/>
</dbReference>
<dbReference type="NCBIfam" id="TIGR01031">
    <property type="entry name" value="rpmF_bact"/>
    <property type="match status" value="1"/>
</dbReference>
<dbReference type="Proteomes" id="UP000242699">
    <property type="component" value="Unassembled WGS sequence"/>
</dbReference>
<comment type="caution">
    <text evidence="6">The sequence shown here is derived from an EMBL/GenBank/DDBJ whole genome shotgun (WGS) entry which is preliminary data.</text>
</comment>
<evidence type="ECO:0000256" key="5">
    <source>
        <dbReference type="HAMAP-Rule" id="MF_00340"/>
    </source>
</evidence>
<evidence type="ECO:0000256" key="1">
    <source>
        <dbReference type="ARBA" id="ARBA00008560"/>
    </source>
</evidence>
<keyword evidence="2 5" id="KW-0689">Ribosomal protein</keyword>
<evidence type="ECO:0000256" key="2">
    <source>
        <dbReference type="ARBA" id="ARBA00022980"/>
    </source>
</evidence>
<evidence type="ECO:0000256" key="3">
    <source>
        <dbReference type="ARBA" id="ARBA00023274"/>
    </source>
</evidence>
<protein>
    <recommendedName>
        <fullName evidence="4 5">Large ribosomal subunit protein bL32</fullName>
    </recommendedName>
</protein>
<dbReference type="InterPro" id="IPR044957">
    <property type="entry name" value="Ribosomal_bL32_bact"/>
</dbReference>
<dbReference type="Pfam" id="PF01783">
    <property type="entry name" value="Ribosomal_L32p"/>
    <property type="match status" value="1"/>
</dbReference>
<accession>A0A2T2XAI5</accession>
<dbReference type="SUPFAM" id="SSF57829">
    <property type="entry name" value="Zn-binding ribosomal proteins"/>
    <property type="match status" value="1"/>
</dbReference>
<dbReference type="GO" id="GO:0015934">
    <property type="term" value="C:large ribosomal subunit"/>
    <property type="evidence" value="ECO:0007669"/>
    <property type="project" value="InterPro"/>
</dbReference>